<name>A0A814J849_9BILA</name>
<proteinExistence type="predicted"/>
<organism evidence="1 2">
    <name type="scientific">Brachionus calyciflorus</name>
    <dbReference type="NCBI Taxonomy" id="104777"/>
    <lineage>
        <taxon>Eukaryota</taxon>
        <taxon>Metazoa</taxon>
        <taxon>Spiralia</taxon>
        <taxon>Gnathifera</taxon>
        <taxon>Rotifera</taxon>
        <taxon>Eurotatoria</taxon>
        <taxon>Monogononta</taxon>
        <taxon>Pseudotrocha</taxon>
        <taxon>Ploima</taxon>
        <taxon>Brachionidae</taxon>
        <taxon>Brachionus</taxon>
    </lineage>
</organism>
<comment type="caution">
    <text evidence="1">The sequence shown here is derived from an EMBL/GenBank/DDBJ whole genome shotgun (WGS) entry which is preliminary data.</text>
</comment>
<accession>A0A814J849</accession>
<dbReference type="EMBL" id="CAJNOC010004867">
    <property type="protein sequence ID" value="CAF1035822.1"/>
    <property type="molecule type" value="Genomic_DNA"/>
</dbReference>
<evidence type="ECO:0000313" key="1">
    <source>
        <dbReference type="EMBL" id="CAF1035822.1"/>
    </source>
</evidence>
<dbReference type="AlphaFoldDB" id="A0A814J849"/>
<dbReference type="Proteomes" id="UP000663879">
    <property type="component" value="Unassembled WGS sequence"/>
</dbReference>
<keyword evidence="2" id="KW-1185">Reference proteome</keyword>
<sequence length="64" mass="7767">RALSKYKNVLDDKRQNMTEETISINNFFYFNFNNSLFDEKEVEEDEIIIEREFVPLENDSDEQL</sequence>
<protein>
    <submittedName>
        <fullName evidence="1">Uncharacterized protein</fullName>
    </submittedName>
</protein>
<evidence type="ECO:0000313" key="2">
    <source>
        <dbReference type="Proteomes" id="UP000663879"/>
    </source>
</evidence>
<feature type="non-terminal residue" evidence="1">
    <location>
        <position position="1"/>
    </location>
</feature>
<reference evidence="1" key="1">
    <citation type="submission" date="2021-02" db="EMBL/GenBank/DDBJ databases">
        <authorList>
            <person name="Nowell W R."/>
        </authorList>
    </citation>
    <scope>NUCLEOTIDE SEQUENCE</scope>
    <source>
        <strain evidence="1">Ploen Becks lab</strain>
    </source>
</reference>
<gene>
    <name evidence="1" type="ORF">OXX778_LOCUS18105</name>
</gene>